<dbReference type="PANTHER" id="PTHR10502:SF29">
    <property type="entry name" value="ANNEXIN A11"/>
    <property type="match status" value="1"/>
</dbReference>
<organism evidence="6 7">
    <name type="scientific">Sparus aurata</name>
    <name type="common">Gilthead sea bream</name>
    <dbReference type="NCBI Taxonomy" id="8175"/>
    <lineage>
        <taxon>Eukaryota</taxon>
        <taxon>Metazoa</taxon>
        <taxon>Chordata</taxon>
        <taxon>Craniata</taxon>
        <taxon>Vertebrata</taxon>
        <taxon>Euteleostomi</taxon>
        <taxon>Actinopterygii</taxon>
        <taxon>Neopterygii</taxon>
        <taxon>Teleostei</taxon>
        <taxon>Neoteleostei</taxon>
        <taxon>Acanthomorphata</taxon>
        <taxon>Eupercaria</taxon>
        <taxon>Spariformes</taxon>
        <taxon>Sparidae</taxon>
        <taxon>Sparus</taxon>
    </lineage>
</organism>
<dbReference type="Ensembl" id="ENSSAUT00010055357.1">
    <property type="protein sequence ID" value="ENSSAUP00010052645.1"/>
    <property type="gene ID" value="ENSSAUG00010020969.1"/>
</dbReference>
<dbReference type="InterPro" id="IPR037104">
    <property type="entry name" value="Annexin_sf"/>
</dbReference>
<dbReference type="InterPro" id="IPR018502">
    <property type="entry name" value="Annexin_repeat"/>
</dbReference>
<evidence type="ECO:0000313" key="7">
    <source>
        <dbReference type="Proteomes" id="UP000472265"/>
    </source>
</evidence>
<dbReference type="FunFam" id="1.10.220.10:FF:000004">
    <property type="entry name" value="Annexin"/>
    <property type="match status" value="1"/>
</dbReference>
<feature type="region of interest" description="Disordered" evidence="5">
    <location>
        <begin position="1"/>
        <end position="110"/>
    </location>
</feature>
<evidence type="ECO:0000256" key="4">
    <source>
        <dbReference type="RuleBase" id="RU003540"/>
    </source>
</evidence>
<evidence type="ECO:0000256" key="2">
    <source>
        <dbReference type="ARBA" id="ARBA00022737"/>
    </source>
</evidence>
<reference evidence="6" key="1">
    <citation type="submission" date="2021-04" db="EMBL/GenBank/DDBJ databases">
        <authorList>
            <consortium name="Wellcome Sanger Institute Data Sharing"/>
        </authorList>
    </citation>
    <scope>NUCLEOTIDE SEQUENCE [LARGE SCALE GENOMIC DNA]</scope>
</reference>
<dbReference type="GO" id="GO:0032506">
    <property type="term" value="P:cytokinetic process"/>
    <property type="evidence" value="ECO:0007669"/>
    <property type="project" value="TreeGrafter"/>
</dbReference>
<dbReference type="AlphaFoldDB" id="A0A671XNL4"/>
<dbReference type="GO" id="GO:0001786">
    <property type="term" value="F:phosphatidylserine binding"/>
    <property type="evidence" value="ECO:0007669"/>
    <property type="project" value="TreeGrafter"/>
</dbReference>
<dbReference type="Proteomes" id="UP000472265">
    <property type="component" value="Chromosome 15"/>
</dbReference>
<dbReference type="GO" id="GO:0006909">
    <property type="term" value="P:phagocytosis"/>
    <property type="evidence" value="ECO:0007669"/>
    <property type="project" value="TreeGrafter"/>
</dbReference>
<dbReference type="GO" id="GO:0012506">
    <property type="term" value="C:vesicle membrane"/>
    <property type="evidence" value="ECO:0007669"/>
    <property type="project" value="TreeGrafter"/>
</dbReference>
<keyword evidence="7" id="KW-1185">Reference proteome</keyword>
<dbReference type="GeneTree" id="ENSGT00940000156914"/>
<comment type="similarity">
    <text evidence="1 4">Belongs to the annexin family.</text>
</comment>
<evidence type="ECO:0000256" key="3">
    <source>
        <dbReference type="ARBA" id="ARBA00023216"/>
    </source>
</evidence>
<dbReference type="OMA" id="CASPKGS"/>
<dbReference type="Pfam" id="PF00191">
    <property type="entry name" value="Annexin"/>
    <property type="match status" value="4"/>
</dbReference>
<dbReference type="SUPFAM" id="SSF47874">
    <property type="entry name" value="Annexin"/>
    <property type="match status" value="1"/>
</dbReference>
<dbReference type="PROSITE" id="PS00223">
    <property type="entry name" value="ANNEXIN_1"/>
    <property type="match status" value="1"/>
</dbReference>
<feature type="compositionally biased region" description="Pro residues" evidence="5">
    <location>
        <begin position="63"/>
        <end position="75"/>
    </location>
</feature>
<evidence type="ECO:0000256" key="1">
    <source>
        <dbReference type="ARBA" id="ARBA00007831"/>
    </source>
</evidence>
<dbReference type="GO" id="GO:0005634">
    <property type="term" value="C:nucleus"/>
    <property type="evidence" value="ECO:0007669"/>
    <property type="project" value="TreeGrafter"/>
</dbReference>
<keyword evidence="4" id="KW-0111">Calcium/phospholipid-binding</keyword>
<dbReference type="GO" id="GO:0005509">
    <property type="term" value="F:calcium ion binding"/>
    <property type="evidence" value="ECO:0007669"/>
    <property type="project" value="InterPro"/>
</dbReference>
<evidence type="ECO:0000256" key="5">
    <source>
        <dbReference type="SAM" id="MobiDB-lite"/>
    </source>
</evidence>
<dbReference type="Gene3D" id="1.10.220.10">
    <property type="entry name" value="Annexin"/>
    <property type="match status" value="4"/>
</dbReference>
<dbReference type="FunFam" id="1.10.220.10:FF:000001">
    <property type="entry name" value="Annexin"/>
    <property type="match status" value="1"/>
</dbReference>
<dbReference type="PRINTS" id="PR00196">
    <property type="entry name" value="ANNEXIN"/>
</dbReference>
<dbReference type="GO" id="GO:0005544">
    <property type="term" value="F:calcium-dependent phospholipid binding"/>
    <property type="evidence" value="ECO:0007669"/>
    <property type="project" value="UniProtKB-KW"/>
</dbReference>
<keyword evidence="3 4" id="KW-0041">Annexin</keyword>
<keyword evidence="4" id="KW-0106">Calcium</keyword>
<dbReference type="GO" id="GO:0005737">
    <property type="term" value="C:cytoplasm"/>
    <property type="evidence" value="ECO:0007669"/>
    <property type="project" value="TreeGrafter"/>
</dbReference>
<sequence>KSQACQIPAGMGGFTPNPSMLAQAPGGYPPAPQPGGYGAPFANQQSYGLYPQPQGPGMGYPGQPMPGYPRAPSPNPQMAGFGSAPSPNAPMAGGYGGGPAPMQGYPQVPSPNPSMPAYGGGGAMPVAPAINRGFRGTIKDFPGADPLRDAEVLRKAMKGFGTDEQAIIDLLGSRSNRQRVPLLRSYKTAYGKDLVKDLHSELSGDFRKLVMATLKTPAEFDAYELNNAIKGAGTDEACLIEILSSRSNAEIKEINRIYKQDYKKTLESAISGDTSGHFRRRVDMYTLSKPHLRTVFLEYQKMCGRDIEKSIGREMSGDLESGMLAVVKCIKNTPAYFAERLYKAMKGAGTKDTTLIRIMVTRSEVDMLDIRQEYVKNYGKSLYTHISGDTSGDYKKLLLKLCGGSD</sequence>
<dbReference type="SMART" id="SM00335">
    <property type="entry name" value="ANX"/>
    <property type="match status" value="4"/>
</dbReference>
<reference evidence="6" key="2">
    <citation type="submission" date="2025-08" db="UniProtKB">
        <authorList>
            <consortium name="Ensembl"/>
        </authorList>
    </citation>
    <scope>IDENTIFICATION</scope>
</reference>
<protein>
    <recommendedName>
        <fullName evidence="4">Annexin</fullName>
    </recommendedName>
</protein>
<dbReference type="GO" id="GO:0005886">
    <property type="term" value="C:plasma membrane"/>
    <property type="evidence" value="ECO:0007669"/>
    <property type="project" value="TreeGrafter"/>
</dbReference>
<name>A0A671XNL4_SPAAU</name>
<dbReference type="InterPro" id="IPR018252">
    <property type="entry name" value="Annexin_repeat_CS"/>
</dbReference>
<dbReference type="FunFam" id="1.10.220.10:FF:000003">
    <property type="entry name" value="Annexin"/>
    <property type="match status" value="1"/>
</dbReference>
<comment type="domain">
    <text evidence="4">A pair of annexin repeats may form one binding site for calcium and phospholipid.</text>
</comment>
<proteinExistence type="inferred from homology"/>
<dbReference type="InterPro" id="IPR001464">
    <property type="entry name" value="Annexin"/>
</dbReference>
<reference evidence="6" key="3">
    <citation type="submission" date="2025-09" db="UniProtKB">
        <authorList>
            <consortium name="Ensembl"/>
        </authorList>
    </citation>
    <scope>IDENTIFICATION</scope>
</reference>
<dbReference type="PANTHER" id="PTHR10502">
    <property type="entry name" value="ANNEXIN"/>
    <property type="match status" value="1"/>
</dbReference>
<keyword evidence="2 4" id="KW-0677">Repeat</keyword>
<accession>A0A671XNL4</accession>
<gene>
    <name evidence="6" type="primary">ANXA11</name>
    <name evidence="6" type="synonym">anxa11a</name>
</gene>
<evidence type="ECO:0000313" key="6">
    <source>
        <dbReference type="Ensembl" id="ENSSAUP00010052645.1"/>
    </source>
</evidence>
<dbReference type="PROSITE" id="PS51897">
    <property type="entry name" value="ANNEXIN_2"/>
    <property type="match status" value="3"/>
</dbReference>